<feature type="transmembrane region" description="Helical" evidence="5">
    <location>
        <begin position="12"/>
        <end position="33"/>
    </location>
</feature>
<evidence type="ECO:0008006" key="9">
    <source>
        <dbReference type="Google" id="ProtNLM"/>
    </source>
</evidence>
<dbReference type="InterPro" id="IPR050653">
    <property type="entry name" value="Prot_Inhib_GrowthFact_Antg"/>
</dbReference>
<keyword evidence="3 4" id="KW-1015">Disulfide bond</keyword>
<dbReference type="FunFam" id="3.30.60.30:FF:000024">
    <property type="entry name" value="Transmembrane agrin"/>
    <property type="match status" value="1"/>
</dbReference>
<feature type="domain" description="EGF-like" evidence="6">
    <location>
        <begin position="49"/>
        <end position="82"/>
    </location>
</feature>
<keyword evidence="4" id="KW-0245">EGF-like domain</keyword>
<dbReference type="Gene3D" id="3.30.60.30">
    <property type="match status" value="1"/>
</dbReference>
<accession>A0A0L8GKL7</accession>
<dbReference type="GO" id="GO:0005576">
    <property type="term" value="C:extracellular region"/>
    <property type="evidence" value="ECO:0007669"/>
    <property type="project" value="TreeGrafter"/>
</dbReference>
<dbReference type="PROSITE" id="PS51465">
    <property type="entry name" value="KAZAL_2"/>
    <property type="match status" value="1"/>
</dbReference>
<keyword evidence="1" id="KW-0646">Protease inhibitor</keyword>
<dbReference type="InterPro" id="IPR036058">
    <property type="entry name" value="Kazal_dom_sf"/>
</dbReference>
<feature type="domain" description="Kazal-like" evidence="7">
    <location>
        <begin position="69"/>
        <end position="128"/>
    </location>
</feature>
<dbReference type="STRING" id="37653.A0A0L8GKL7"/>
<protein>
    <recommendedName>
        <fullName evidence="9">Kazal-like domain-containing protein</fullName>
    </recommendedName>
</protein>
<dbReference type="GO" id="GO:0004867">
    <property type="term" value="F:serine-type endopeptidase inhibitor activity"/>
    <property type="evidence" value="ECO:0007669"/>
    <property type="project" value="UniProtKB-KW"/>
</dbReference>
<dbReference type="Pfam" id="PF07648">
    <property type="entry name" value="Kazal_2"/>
    <property type="match status" value="1"/>
</dbReference>
<proteinExistence type="predicted"/>
<evidence type="ECO:0000259" key="7">
    <source>
        <dbReference type="PROSITE" id="PS51465"/>
    </source>
</evidence>
<evidence type="ECO:0000256" key="3">
    <source>
        <dbReference type="ARBA" id="ARBA00023157"/>
    </source>
</evidence>
<keyword evidence="2" id="KW-0722">Serine protease inhibitor</keyword>
<dbReference type="InterPro" id="IPR002350">
    <property type="entry name" value="Kazal_dom"/>
</dbReference>
<evidence type="ECO:0000256" key="1">
    <source>
        <dbReference type="ARBA" id="ARBA00022690"/>
    </source>
</evidence>
<dbReference type="InterPro" id="IPR000742">
    <property type="entry name" value="EGF"/>
</dbReference>
<reference evidence="8" key="1">
    <citation type="submission" date="2015-07" db="EMBL/GenBank/DDBJ databases">
        <title>MeaNS - Measles Nucleotide Surveillance Program.</title>
        <authorList>
            <person name="Tran T."/>
            <person name="Druce J."/>
        </authorList>
    </citation>
    <scope>NUCLEOTIDE SEQUENCE</scope>
    <source>
        <strain evidence="8">UCB-OBI-ISO-001</strain>
        <tissue evidence="8">Gonad</tissue>
    </source>
</reference>
<sequence length="139" mass="15804">MYQDFKLSLRKFSFEVVTFSSLITLILLCLFSLCNFQPANACYVYPADMKDPCEQKKCSFGAECVPSLDGFSYRCQCPNRCNTYGDNIGSTPVCGNDGVDYSNMCEMRKAACQEMKDIRVKYYGKCEMFEEKKNGEHAS</sequence>
<name>A0A0L8GKL7_OCTBM</name>
<dbReference type="PANTHER" id="PTHR10913:SF45">
    <property type="entry name" value="FOLLISTATIN, ISOFORM A-RELATED"/>
    <property type="match status" value="1"/>
</dbReference>
<evidence type="ECO:0000259" key="6">
    <source>
        <dbReference type="PROSITE" id="PS50026"/>
    </source>
</evidence>
<keyword evidence="5" id="KW-0472">Membrane</keyword>
<dbReference type="EMBL" id="KQ421396">
    <property type="protein sequence ID" value="KOF77546.1"/>
    <property type="molecule type" value="Genomic_DNA"/>
</dbReference>
<dbReference type="PANTHER" id="PTHR10913">
    <property type="entry name" value="FOLLISTATIN-RELATED"/>
    <property type="match status" value="1"/>
</dbReference>
<organism evidence="8">
    <name type="scientific">Octopus bimaculoides</name>
    <name type="common">California two-spotted octopus</name>
    <dbReference type="NCBI Taxonomy" id="37653"/>
    <lineage>
        <taxon>Eukaryota</taxon>
        <taxon>Metazoa</taxon>
        <taxon>Spiralia</taxon>
        <taxon>Lophotrochozoa</taxon>
        <taxon>Mollusca</taxon>
        <taxon>Cephalopoda</taxon>
        <taxon>Coleoidea</taxon>
        <taxon>Octopodiformes</taxon>
        <taxon>Octopoda</taxon>
        <taxon>Incirrata</taxon>
        <taxon>Octopodidae</taxon>
        <taxon>Octopus</taxon>
    </lineage>
</organism>
<dbReference type="SMART" id="SM00280">
    <property type="entry name" value="KAZAL"/>
    <property type="match status" value="1"/>
</dbReference>
<dbReference type="SUPFAM" id="SSF100895">
    <property type="entry name" value="Kazal-type serine protease inhibitors"/>
    <property type="match status" value="1"/>
</dbReference>
<evidence type="ECO:0000256" key="2">
    <source>
        <dbReference type="ARBA" id="ARBA00022900"/>
    </source>
</evidence>
<keyword evidence="5" id="KW-1133">Transmembrane helix</keyword>
<comment type="caution">
    <text evidence="4">Lacks conserved residue(s) required for the propagation of feature annotation.</text>
</comment>
<dbReference type="AlphaFoldDB" id="A0A0L8GKL7"/>
<evidence type="ECO:0000256" key="4">
    <source>
        <dbReference type="PROSITE-ProRule" id="PRU00076"/>
    </source>
</evidence>
<gene>
    <name evidence="8" type="ORF">OCBIM_22031987mg</name>
</gene>
<dbReference type="PROSITE" id="PS50026">
    <property type="entry name" value="EGF_3"/>
    <property type="match status" value="1"/>
</dbReference>
<feature type="disulfide bond" evidence="4">
    <location>
        <begin position="58"/>
        <end position="75"/>
    </location>
</feature>
<evidence type="ECO:0000313" key="8">
    <source>
        <dbReference type="EMBL" id="KOF77546.1"/>
    </source>
</evidence>
<dbReference type="GO" id="GO:0030154">
    <property type="term" value="P:cell differentiation"/>
    <property type="evidence" value="ECO:0007669"/>
    <property type="project" value="TreeGrafter"/>
</dbReference>
<keyword evidence="5" id="KW-0812">Transmembrane</keyword>
<dbReference type="CDD" id="cd00104">
    <property type="entry name" value="KAZAL_FS"/>
    <property type="match status" value="1"/>
</dbReference>
<evidence type="ECO:0000256" key="5">
    <source>
        <dbReference type="SAM" id="Phobius"/>
    </source>
</evidence>
<dbReference type="OrthoDB" id="88467at2759"/>